<keyword evidence="33" id="KW-0066">ATP synthesis</keyword>
<dbReference type="FunFam" id="2.40.30.20:FF:000001">
    <property type="entry name" value="ATP synthase subunit alpha"/>
    <property type="match status" value="1"/>
</dbReference>
<evidence type="ECO:0000256" key="3">
    <source>
        <dbReference type="ARBA" id="ARBA00004170"/>
    </source>
</evidence>
<feature type="transmembrane region" description="Helical" evidence="37">
    <location>
        <begin position="1073"/>
        <end position="1093"/>
    </location>
</feature>
<evidence type="ECO:0000256" key="35">
    <source>
        <dbReference type="ARBA" id="ARBA00055838"/>
    </source>
</evidence>
<keyword evidence="32" id="KW-0604">Photosystem II</keyword>
<evidence type="ECO:0000256" key="12">
    <source>
        <dbReference type="ARBA" id="ARBA00022640"/>
    </source>
</evidence>
<dbReference type="NCBIfam" id="NF009884">
    <property type="entry name" value="PRK13343.1"/>
    <property type="match status" value="1"/>
</dbReference>
<keyword evidence="29 37" id="KW-0472">Membrane</keyword>
<comment type="caution">
    <text evidence="43">The sequence shown here is derived from an EMBL/GenBank/DDBJ whole genome shotgun (WGS) entry which is preliminary data.</text>
</comment>
<evidence type="ECO:0000256" key="6">
    <source>
        <dbReference type="ARBA" id="ARBA00008936"/>
    </source>
</evidence>
<feature type="transmembrane region" description="Helical" evidence="37">
    <location>
        <begin position="1237"/>
        <end position="1259"/>
    </location>
</feature>
<feature type="domain" description="Maturase MatK N-terminal" evidence="40">
    <location>
        <begin position="469"/>
        <end position="800"/>
    </location>
</feature>
<dbReference type="Pfam" id="PF02874">
    <property type="entry name" value="ATP-synt_ab_N"/>
    <property type="match status" value="1"/>
</dbReference>
<dbReference type="InterPro" id="IPR000484">
    <property type="entry name" value="Photo_RC_L/M"/>
</dbReference>
<dbReference type="HAMAP" id="MF_01390">
    <property type="entry name" value="MatK"/>
    <property type="match status" value="1"/>
</dbReference>
<comment type="similarity">
    <text evidence="36">Belongs to the intron maturase 2 family. MatK subfamily.</text>
</comment>
<evidence type="ECO:0000256" key="2">
    <source>
        <dbReference type="ARBA" id="ARBA00004141"/>
    </source>
</evidence>
<keyword evidence="26" id="KW-0560">Oxidoreductase</keyword>
<comment type="similarity">
    <text evidence="5">Belongs to the reaction center PufL/M/PsbA/D family.</text>
</comment>
<sequence length="1317" mass="148889">MGTLRADEISNIIRERIEQYNREVKIVNTGTVLQVGDGIARIHGLDEVMAGELIEFEEGTIGIALNLESNNVGVVLMGDGLMIKEGSSVKATGRIAQIPVSEAFLGRVINALAKPIDGRGEISSSESRLIESPAPGIISRRSVYEPLQTGLIAIDSMIPIGRGQRELIIGDRQTGKTAVATDTILNQKGQNVICVYVAIGQKASSVAQVVTTFQEGGAMEYTIVVAETADSPATLQYLAPYTGAALAEYFMYRERHTSIIYDDLSKQAQAYRQMSLLLRRPPGREAYPGDVFYLHSRLLERAAKLSSRLGEGSMTALPIVETQSGDVSAYIPTNVISITDGQIFLSADLFNAGIRPAINVGISVSRVGSAAQIKAMKQVAGKLKLELAQFAELEAFAQFASDLDKATQNQLARGQRLRELLKQSQSDPLAVEDQIATIYTGTNGYLDALEIGQKCISIAELQITRIFRLKKDRFRQQNFLYPLLLQEYIYSLAHYHSLNSLIFYEPVEFLGYDNKSSLVLVKRLIIRMYQQKSLISSVNYSNQNGFWGHKNSFSSHFSSQMVSEGFGVILEIPFSSQLLVSSLEEKRIPKYQNLRSIHSIFPFLEDKLSHLNYVSDLLIPHPIHLEILVQILQCWIKDVPSLHLLRLFFHEYHNLNSLFTSKKSIYVFSKRKKRFFWFLHNSYVYECEYLFLFLRKQSSYLRSISSGVFLERTHFYGKIEYLIVVCCNSFQRILWFLKDTFIHYVRYQGKAILASKGTLILMKKWEFHLVNFWQSYFHFWFQPYRIHIKQLPNYSFSFLGFFSSVLKNPLVVRNQMLENSFLINTLSKKLDTIAPVISLIGSLSKAQFCTVLGHPISKPIWTDLSDSDILDRFCRICRNLCRYHSGSSKKQVLYRIKYILRLSCARTLARKHKSTVRTFMRRLGSGFLEEFFFEEEQSLSLIFLQKIPFLLHGLHRERIWYLDIIRINDLRRESTSLWGRFCNWITSTENRLYIGWFGVLMIPTLLTATSVFIIAFIAAPPVDIDGIREPVSGSLLYGNNIISGAIIPTSAAIGLHFYPIWEAASVDEWLYNGGPYELIVLHFLLGVACYMGREWELSFRLGMRPWIAVAYSAPVAAATAVFLIYPIGQGSFSDGMPLGISGTFNFMIVFQAEHNILMHPFHMLGVAGVFGGSLFSAMHGSLVTSSLIRETTENESANEGYRFGQEEETYNIVAAHGYFGRLIFQYASFNNSRSLHFFLAAWPVVGIWFTALGISTMAFNLNGFNFNQSVVDSQGRVINTWADIINRANLGMEVMHERNAHNFPLDLASVEAPSING</sequence>
<dbReference type="GO" id="GO:0009772">
    <property type="term" value="P:photosynthetic electron transport in photosystem II"/>
    <property type="evidence" value="ECO:0007669"/>
    <property type="project" value="InterPro"/>
</dbReference>
<dbReference type="InterPro" id="IPR027417">
    <property type="entry name" value="P-loop_NTPase"/>
</dbReference>
<dbReference type="Pfam" id="PF00006">
    <property type="entry name" value="ATP-synt_ab"/>
    <property type="match status" value="1"/>
</dbReference>
<keyword evidence="8" id="KW-0813">Transport</keyword>
<dbReference type="InterPro" id="IPR038376">
    <property type="entry name" value="ATP_synth_asu_C_sf"/>
</dbReference>
<dbReference type="NCBIfam" id="TIGR01151">
    <property type="entry name" value="psbA"/>
    <property type="match status" value="1"/>
</dbReference>
<dbReference type="SUPFAM" id="SSF50615">
    <property type="entry name" value="N-terminal domain of alpha and beta subunits of F1 ATP synthase"/>
    <property type="match status" value="1"/>
</dbReference>
<dbReference type="SUPFAM" id="SSF47917">
    <property type="entry name" value="C-terminal domain of alpha and beta subunits of F1 ATP synthase"/>
    <property type="match status" value="1"/>
</dbReference>
<keyword evidence="11" id="KW-0597">Phosphoprotein</keyword>
<evidence type="ECO:0000256" key="11">
    <source>
        <dbReference type="ARBA" id="ARBA00022553"/>
    </source>
</evidence>
<dbReference type="EMBL" id="JAGFBR010000734">
    <property type="protein sequence ID" value="KAH0437198.1"/>
    <property type="molecule type" value="Genomic_DNA"/>
</dbReference>
<dbReference type="GO" id="GO:0005524">
    <property type="term" value="F:ATP binding"/>
    <property type="evidence" value="ECO:0007669"/>
    <property type="project" value="UniProtKB-KW"/>
</dbReference>
<keyword evidence="36" id="KW-0507">mRNA processing</keyword>
<dbReference type="InterPro" id="IPR036854">
    <property type="entry name" value="Photo_II_D1/D2_sf"/>
</dbReference>
<dbReference type="Pfam" id="PF01348">
    <property type="entry name" value="Intron_maturas2"/>
    <property type="match status" value="1"/>
</dbReference>
<dbReference type="Gene3D" id="2.40.30.20">
    <property type="match status" value="1"/>
</dbReference>
<dbReference type="SUPFAM" id="SSF52540">
    <property type="entry name" value="P-loop containing nucleoside triphosphate hydrolases"/>
    <property type="match status" value="1"/>
</dbReference>
<dbReference type="PROSITE" id="PS00244">
    <property type="entry name" value="REACTION_CENTER"/>
    <property type="match status" value="1"/>
</dbReference>
<evidence type="ECO:0000256" key="10">
    <source>
        <dbReference type="ARBA" id="ARBA00022531"/>
    </source>
</evidence>
<dbReference type="InterPro" id="IPR020003">
    <property type="entry name" value="ATPase_a/bsu_AS"/>
</dbReference>
<dbReference type="InterPro" id="IPR024937">
    <property type="entry name" value="Domain_X"/>
</dbReference>
<feature type="transmembrane region" description="Helical" evidence="37">
    <location>
        <begin position="1162"/>
        <end position="1182"/>
    </location>
</feature>
<dbReference type="FunFam" id="1.20.85.10:FF:000002">
    <property type="entry name" value="Photosystem II protein D1"/>
    <property type="match status" value="1"/>
</dbReference>
<evidence type="ECO:0000256" key="34">
    <source>
        <dbReference type="ARBA" id="ARBA00037296"/>
    </source>
</evidence>
<keyword evidence="44" id="KW-1185">Reference proteome</keyword>
<evidence type="ECO:0000256" key="23">
    <source>
        <dbReference type="ARBA" id="ARBA00022989"/>
    </source>
</evidence>
<evidence type="ECO:0000256" key="8">
    <source>
        <dbReference type="ARBA" id="ARBA00022448"/>
    </source>
</evidence>
<dbReference type="GO" id="GO:0008380">
    <property type="term" value="P:RNA splicing"/>
    <property type="evidence" value="ECO:0007669"/>
    <property type="project" value="UniProtKB-UniRule"/>
</dbReference>
<keyword evidence="14 37" id="KW-0812">Transmembrane</keyword>
<dbReference type="InterPro" id="IPR033732">
    <property type="entry name" value="ATP_synth_F1_a_nt-bd_dom"/>
</dbReference>
<evidence type="ECO:0000256" key="26">
    <source>
        <dbReference type="ARBA" id="ARBA00023002"/>
    </source>
</evidence>
<dbReference type="InterPro" id="IPR000793">
    <property type="entry name" value="ATP_synth_asu_C"/>
</dbReference>
<protein>
    <recommendedName>
        <fullName evidence="36">Maturase K</fullName>
    </recommendedName>
    <alternativeName>
        <fullName evidence="36">Intron maturase</fullName>
    </alternativeName>
</protein>
<dbReference type="FunFam" id="1.20.150.20:FF:000001">
    <property type="entry name" value="ATP synthase subunit alpha"/>
    <property type="match status" value="1"/>
</dbReference>
<dbReference type="GO" id="GO:0043531">
    <property type="term" value="F:ADP binding"/>
    <property type="evidence" value="ECO:0007669"/>
    <property type="project" value="TreeGrafter"/>
</dbReference>
<evidence type="ECO:0000256" key="21">
    <source>
        <dbReference type="ARBA" id="ARBA00022967"/>
    </source>
</evidence>
<evidence type="ECO:0000256" key="16">
    <source>
        <dbReference type="ARBA" id="ARBA00022741"/>
    </source>
</evidence>
<dbReference type="FunFam" id="3.40.50.300:FF:000002">
    <property type="entry name" value="ATP synthase subunit alpha"/>
    <property type="match status" value="1"/>
</dbReference>
<dbReference type="InterPro" id="IPR005294">
    <property type="entry name" value="ATP_synth_F1_asu"/>
</dbReference>
<dbReference type="CDD" id="cd01132">
    <property type="entry name" value="F1-ATPase_alpha_CD"/>
    <property type="match status" value="1"/>
</dbReference>
<keyword evidence="31" id="KW-0464">Manganese</keyword>
<dbReference type="EMBL" id="JAGFBR010000733">
    <property type="protein sequence ID" value="KAH0437276.1"/>
    <property type="molecule type" value="Genomic_DNA"/>
</dbReference>
<dbReference type="InterPro" id="IPR000194">
    <property type="entry name" value="ATPase_F1/V1/A1_a/bsu_nucl-bd"/>
</dbReference>
<dbReference type="Pfam" id="PF00124">
    <property type="entry name" value="Photo_RC"/>
    <property type="match status" value="1"/>
</dbReference>
<evidence type="ECO:0000256" key="29">
    <source>
        <dbReference type="ARBA" id="ARBA00023136"/>
    </source>
</evidence>
<evidence type="ECO:0000256" key="4">
    <source>
        <dbReference type="ARBA" id="ARBA00004273"/>
    </source>
</evidence>
<keyword evidence="12" id="KW-0934">Plastid</keyword>
<evidence type="ECO:0000259" key="40">
    <source>
        <dbReference type="Pfam" id="PF01824"/>
    </source>
</evidence>
<name>A0AAV7FML8_DENCH</name>
<evidence type="ECO:0000256" key="28">
    <source>
        <dbReference type="ARBA" id="ARBA00023065"/>
    </source>
</evidence>
<dbReference type="InterPro" id="IPR036121">
    <property type="entry name" value="ATPase_F1/V1/A1_a/bsu_N_sf"/>
</dbReference>
<dbReference type="CDD" id="cd18116">
    <property type="entry name" value="ATP-synt_F1_alpha_N"/>
    <property type="match status" value="1"/>
</dbReference>
<gene>
    <name evidence="36" type="primary">matK</name>
    <name evidence="43" type="ORF">IEQ34_026246</name>
    <name evidence="42" type="ORF">IEQ34_026249</name>
</gene>
<dbReference type="PANTHER" id="PTHR48082:SF2">
    <property type="entry name" value="ATP SYNTHASE SUBUNIT ALPHA, MITOCHONDRIAL"/>
    <property type="match status" value="1"/>
</dbReference>
<comment type="function">
    <text evidence="36">Usually encoded in the trnK tRNA gene intron. Probably assists in splicing its own and other chloroplast group II introns.</text>
</comment>
<evidence type="ECO:0000256" key="19">
    <source>
        <dbReference type="ARBA" id="ARBA00022840"/>
    </source>
</evidence>
<dbReference type="Pfam" id="PF01824">
    <property type="entry name" value="MatK_N"/>
    <property type="match status" value="1"/>
</dbReference>
<evidence type="ECO:0000259" key="39">
    <source>
        <dbReference type="Pfam" id="PF01348"/>
    </source>
</evidence>
<dbReference type="GO" id="GO:0003723">
    <property type="term" value="F:RNA binding"/>
    <property type="evidence" value="ECO:0007669"/>
    <property type="project" value="UniProtKB-KW"/>
</dbReference>
<feature type="transmembrane region" description="Helical" evidence="37">
    <location>
        <begin position="1105"/>
        <end position="1125"/>
    </location>
</feature>
<dbReference type="Gene3D" id="1.20.150.20">
    <property type="entry name" value="ATP synthase alpha/beta chain, C-terminal domain"/>
    <property type="match status" value="1"/>
</dbReference>
<proteinExistence type="inferred from homology"/>
<keyword evidence="15" id="KW-0479">Metal-binding</keyword>
<keyword evidence="18" id="KW-0106">Calcium</keyword>
<keyword evidence="36" id="KW-0819">tRNA processing</keyword>
<keyword evidence="25" id="KW-0157">Chromophore</keyword>
<evidence type="ECO:0000256" key="33">
    <source>
        <dbReference type="ARBA" id="ARBA00023310"/>
    </source>
</evidence>
<keyword evidence="21" id="KW-1278">Translocase</keyword>
<evidence type="ECO:0000313" key="42">
    <source>
        <dbReference type="EMBL" id="KAH0437198.1"/>
    </source>
</evidence>
<keyword evidence="30" id="KW-0139">CF(1)</keyword>
<dbReference type="GO" id="GO:0006397">
    <property type="term" value="P:mRNA processing"/>
    <property type="evidence" value="ECO:0007669"/>
    <property type="project" value="UniProtKB-KW"/>
</dbReference>
<keyword evidence="13" id="KW-0359">Herbicide resistance</keyword>
<feature type="transmembrane region" description="Helical" evidence="37">
    <location>
        <begin position="993"/>
        <end position="1019"/>
    </location>
</feature>
<dbReference type="SUPFAM" id="SSF81483">
    <property type="entry name" value="Bacterial photosystem II reaction centre, L and M subunits"/>
    <property type="match status" value="1"/>
</dbReference>
<dbReference type="GO" id="GO:0009507">
    <property type="term" value="C:chloroplast"/>
    <property type="evidence" value="ECO:0007669"/>
    <property type="project" value="UniProtKB-SubCell"/>
</dbReference>
<comment type="subcellular location">
    <subcellularLocation>
        <location evidence="2">Membrane</location>
        <topology evidence="2">Multi-pass membrane protein</topology>
    </subcellularLocation>
    <subcellularLocation>
        <location evidence="3">Membrane</location>
        <topology evidence="3">Peripheral membrane protein</topology>
    </subcellularLocation>
    <subcellularLocation>
        <location evidence="4">Mitochondrion inner membrane</location>
    </subcellularLocation>
    <subcellularLocation>
        <location evidence="36">Plastid</location>
        <location evidence="36">Chloroplast</location>
    </subcellularLocation>
</comment>
<evidence type="ECO:0000256" key="18">
    <source>
        <dbReference type="ARBA" id="ARBA00022837"/>
    </source>
</evidence>
<keyword evidence="23 37" id="KW-1133">Transmembrane helix</keyword>
<evidence type="ECO:0000313" key="43">
    <source>
        <dbReference type="EMBL" id="KAH0437276.1"/>
    </source>
</evidence>
<evidence type="ECO:0000256" key="7">
    <source>
        <dbReference type="ARBA" id="ARBA00011648"/>
    </source>
</evidence>
<dbReference type="Proteomes" id="UP000775213">
    <property type="component" value="Unassembled WGS sequence"/>
</dbReference>
<accession>A0AAV7FML8</accession>
<comment type="subunit">
    <text evidence="7">F-type ATPases have 2 components, CF(1) - the catalytic core - and CF(0) - the membrane proton channel. CF(1) has five subunits: alpha(3), beta(3), gamma(1), delta(1), epsilon(1). CF(0) has three main subunits: a, b and c.</text>
</comment>
<evidence type="ECO:0000256" key="37">
    <source>
        <dbReference type="SAM" id="Phobius"/>
    </source>
</evidence>
<keyword evidence="17" id="KW-0375">Hydrogen ion transport</keyword>
<evidence type="ECO:0000256" key="24">
    <source>
        <dbReference type="ARBA" id="ARBA00022990"/>
    </source>
</evidence>
<dbReference type="GO" id="GO:0009635">
    <property type="term" value="P:response to herbicide"/>
    <property type="evidence" value="ECO:0007669"/>
    <property type="project" value="UniProtKB-KW"/>
</dbReference>
<dbReference type="InterPro" id="IPR055265">
    <property type="entry name" value="Photo_RC_L/M_CS"/>
</dbReference>
<evidence type="ECO:0000259" key="38">
    <source>
        <dbReference type="Pfam" id="PF00006"/>
    </source>
</evidence>
<evidence type="ECO:0000313" key="44">
    <source>
        <dbReference type="Proteomes" id="UP000775213"/>
    </source>
</evidence>
<keyword evidence="20" id="KW-0460">Magnesium</keyword>
<reference evidence="43 44" key="1">
    <citation type="journal article" date="2021" name="Hortic Res">
        <title>Chromosome-scale assembly of the Dendrobium chrysotoxum genome enhances the understanding of orchid evolution.</title>
        <authorList>
            <person name="Zhang Y."/>
            <person name="Zhang G.Q."/>
            <person name="Zhang D."/>
            <person name="Liu X.D."/>
            <person name="Xu X.Y."/>
            <person name="Sun W.H."/>
            <person name="Yu X."/>
            <person name="Zhu X."/>
            <person name="Wang Z.W."/>
            <person name="Zhao X."/>
            <person name="Zhong W.Y."/>
            <person name="Chen H."/>
            <person name="Yin W.L."/>
            <person name="Huang T."/>
            <person name="Niu S.C."/>
            <person name="Liu Z.J."/>
        </authorList>
    </citation>
    <scope>NUCLEOTIDE SEQUENCE [LARGE SCALE GENOMIC DNA]</scope>
    <source>
        <strain evidence="43">Lindl</strain>
    </source>
</reference>
<keyword evidence="36" id="KW-0694">RNA-binding</keyword>
<keyword evidence="28" id="KW-0406">Ion transport</keyword>
<dbReference type="GO" id="GO:0005743">
    <property type="term" value="C:mitochondrial inner membrane"/>
    <property type="evidence" value="ECO:0007669"/>
    <property type="project" value="UniProtKB-SubCell"/>
</dbReference>
<keyword evidence="22" id="KW-0249">Electron transport</keyword>
<evidence type="ECO:0000256" key="5">
    <source>
        <dbReference type="ARBA" id="ARBA00008204"/>
    </source>
</evidence>
<keyword evidence="24" id="KW-0007">Acetylation</keyword>
<dbReference type="InterPro" id="IPR005867">
    <property type="entry name" value="PSII_D1"/>
</dbReference>
<keyword evidence="27" id="KW-0408">Iron</keyword>
<keyword evidence="10" id="KW-0602">Photosynthesis</keyword>
<keyword evidence="9" id="KW-0148">Chlorophyll</keyword>
<dbReference type="Gene3D" id="3.40.50.300">
    <property type="entry name" value="P-loop containing nucleotide triphosphate hydrolases"/>
    <property type="match status" value="1"/>
</dbReference>
<dbReference type="HAMAP" id="MF_01346">
    <property type="entry name" value="ATP_synth_alpha_bact"/>
    <property type="match status" value="1"/>
</dbReference>
<evidence type="ECO:0000256" key="15">
    <source>
        <dbReference type="ARBA" id="ARBA00022723"/>
    </source>
</evidence>
<evidence type="ECO:0000256" key="13">
    <source>
        <dbReference type="ARBA" id="ARBA00022646"/>
    </source>
</evidence>
<dbReference type="NCBIfam" id="TIGR00962">
    <property type="entry name" value="atpA"/>
    <property type="match status" value="1"/>
</dbReference>
<dbReference type="CDD" id="cd09289">
    <property type="entry name" value="Photosystem-II_D1"/>
    <property type="match status" value="1"/>
</dbReference>
<feature type="domain" description="ATPase F1/V1/A1 complex alpha/beta subunit nucleotide-binding" evidence="38">
    <location>
        <begin position="150"/>
        <end position="365"/>
    </location>
</feature>
<dbReference type="GO" id="GO:0045259">
    <property type="term" value="C:proton-transporting ATP synthase complex"/>
    <property type="evidence" value="ECO:0007669"/>
    <property type="project" value="UniProtKB-KW"/>
</dbReference>
<evidence type="ECO:0000256" key="20">
    <source>
        <dbReference type="ARBA" id="ARBA00022842"/>
    </source>
</evidence>
<dbReference type="HAMAP" id="MF_01379">
    <property type="entry name" value="PSII_PsbA_D1"/>
    <property type="match status" value="1"/>
</dbReference>
<dbReference type="PROSITE" id="PS00152">
    <property type="entry name" value="ATPASE_ALPHA_BETA"/>
    <property type="match status" value="1"/>
</dbReference>
<comment type="similarity">
    <text evidence="6">Belongs to the ATPase alpha/beta chains family.</text>
</comment>
<dbReference type="GO" id="GO:0008033">
    <property type="term" value="P:tRNA processing"/>
    <property type="evidence" value="ECO:0007669"/>
    <property type="project" value="UniProtKB-KW"/>
</dbReference>
<organism evidence="43 44">
    <name type="scientific">Dendrobium chrysotoxum</name>
    <name type="common">Orchid</name>
    <dbReference type="NCBI Taxonomy" id="161865"/>
    <lineage>
        <taxon>Eukaryota</taxon>
        <taxon>Viridiplantae</taxon>
        <taxon>Streptophyta</taxon>
        <taxon>Embryophyta</taxon>
        <taxon>Tracheophyta</taxon>
        <taxon>Spermatophyta</taxon>
        <taxon>Magnoliopsida</taxon>
        <taxon>Liliopsida</taxon>
        <taxon>Asparagales</taxon>
        <taxon>Orchidaceae</taxon>
        <taxon>Epidendroideae</taxon>
        <taxon>Malaxideae</taxon>
        <taxon>Dendrobiinae</taxon>
        <taxon>Dendrobium</taxon>
    </lineage>
</organism>
<dbReference type="GO" id="GO:0016168">
    <property type="term" value="F:chlorophyll binding"/>
    <property type="evidence" value="ECO:0007669"/>
    <property type="project" value="UniProtKB-KW"/>
</dbReference>
<reference evidence="43" key="2">
    <citation type="submission" date="2021-03" db="EMBL/GenBank/DDBJ databases">
        <authorList>
            <person name="Zhang Y."/>
            <person name="Zhang G.-Q."/>
            <person name="Huang T."/>
            <person name="Niu S.-C."/>
            <person name="Liu Z.-J."/>
        </authorList>
    </citation>
    <scope>NUCLEOTIDE SEQUENCE</scope>
    <source>
        <strain evidence="43">Lindl</strain>
        <tissue evidence="43">Fresh leaves</tissue>
    </source>
</reference>
<dbReference type="GO" id="GO:0046872">
    <property type="term" value="F:metal ion binding"/>
    <property type="evidence" value="ECO:0007669"/>
    <property type="project" value="UniProtKB-KW"/>
</dbReference>
<evidence type="ECO:0000256" key="22">
    <source>
        <dbReference type="ARBA" id="ARBA00022982"/>
    </source>
</evidence>
<keyword evidence="16" id="KW-0547">Nucleotide-binding</keyword>
<comment type="function">
    <text evidence="1">Produces ATP from ADP in the presence of a proton gradient across the membrane. The alpha chain is a regulatory subunit.</text>
</comment>
<dbReference type="InterPro" id="IPR004100">
    <property type="entry name" value="ATPase_F1/V1/A1_a/bsu_N"/>
</dbReference>
<evidence type="ECO:0000256" key="32">
    <source>
        <dbReference type="ARBA" id="ARBA00023276"/>
    </source>
</evidence>
<dbReference type="Gene3D" id="1.20.85.10">
    <property type="entry name" value="Photosystem II protein D1-like"/>
    <property type="match status" value="1"/>
</dbReference>
<evidence type="ECO:0000256" key="27">
    <source>
        <dbReference type="ARBA" id="ARBA00023004"/>
    </source>
</evidence>
<dbReference type="InterPro" id="IPR024942">
    <property type="entry name" value="Maturase_MatK_N"/>
</dbReference>
<evidence type="ECO:0000256" key="25">
    <source>
        <dbReference type="ARBA" id="ARBA00022991"/>
    </source>
</evidence>
<evidence type="ECO:0000256" key="1">
    <source>
        <dbReference type="ARBA" id="ARBA00003784"/>
    </source>
</evidence>
<dbReference type="GO" id="GO:0009055">
    <property type="term" value="F:electron transfer activity"/>
    <property type="evidence" value="ECO:0007669"/>
    <property type="project" value="InterPro"/>
</dbReference>
<evidence type="ECO:0000256" key="9">
    <source>
        <dbReference type="ARBA" id="ARBA00022494"/>
    </source>
</evidence>
<dbReference type="CDD" id="cd18113">
    <property type="entry name" value="ATP-synt_F1_alpha_C"/>
    <property type="match status" value="1"/>
</dbReference>
<feature type="domain" description="ATPase F1/V1/A1 complex alpha/beta subunit N-terminal" evidence="41">
    <location>
        <begin position="29"/>
        <end position="93"/>
    </location>
</feature>
<evidence type="ECO:0000256" key="17">
    <source>
        <dbReference type="ARBA" id="ARBA00022781"/>
    </source>
</evidence>
<dbReference type="GO" id="GO:0016491">
    <property type="term" value="F:oxidoreductase activity"/>
    <property type="evidence" value="ECO:0007669"/>
    <property type="project" value="UniProtKB-KW"/>
</dbReference>
<evidence type="ECO:0000256" key="31">
    <source>
        <dbReference type="ARBA" id="ARBA00023211"/>
    </source>
</evidence>
<dbReference type="PANTHER" id="PTHR48082">
    <property type="entry name" value="ATP SYNTHASE SUBUNIT ALPHA, MITOCHONDRIAL"/>
    <property type="match status" value="1"/>
</dbReference>
<evidence type="ECO:0000256" key="30">
    <source>
        <dbReference type="ARBA" id="ARBA00023196"/>
    </source>
</evidence>
<keyword evidence="19" id="KW-0067">ATP-binding</keyword>
<comment type="function">
    <text evidence="34">Mitochondrial membrane ATP synthase (F(1)F(0) ATP synthase or Complex V) produces ATP from ADP in the presence of a proton gradient across the membrane which is generated by electron transport complexes of the respiratory chain. F-type ATPases consist of two structural domains, F(1) - containing the extramembraneous catalytic core, and F(0) - containing the membrane proton channel, linked together by a central stalk and a peripheral stalk. During catalysis, ATP synthesis in the catalytic domain of F(1) is coupled via a rotary mechanism of the central stalk subunits to proton translocation. Subunits alpha and beta form the catalytic core in F(1). Rotation of the central stalk against the surrounding alpha(3)beta(3) subunits leads to hydrolysis of ATP in three separate catalytic sites on the beta subunits. Subunit alpha does not bear the catalytic high-affinity ATP-binding sites.</text>
</comment>
<feature type="transmembrane region" description="Helical" evidence="37">
    <location>
        <begin position="1040"/>
        <end position="1061"/>
    </location>
</feature>
<comment type="function">
    <text evidence="35">This is one of the two reaction center proteins of photosystem II.</text>
</comment>
<evidence type="ECO:0000256" key="36">
    <source>
        <dbReference type="HAMAP-Rule" id="MF_01390"/>
    </source>
</evidence>
<dbReference type="GO" id="GO:0009523">
    <property type="term" value="C:photosystem II"/>
    <property type="evidence" value="ECO:0007669"/>
    <property type="project" value="UniProtKB-KW"/>
</dbReference>
<dbReference type="GO" id="GO:0046933">
    <property type="term" value="F:proton-transporting ATP synthase activity, rotational mechanism"/>
    <property type="evidence" value="ECO:0007669"/>
    <property type="project" value="InterPro"/>
</dbReference>
<evidence type="ECO:0000259" key="41">
    <source>
        <dbReference type="Pfam" id="PF02874"/>
    </source>
</evidence>
<feature type="domain" description="Domain X" evidence="39">
    <location>
        <begin position="828"/>
        <end position="938"/>
    </location>
</feature>
<evidence type="ECO:0000256" key="14">
    <source>
        <dbReference type="ARBA" id="ARBA00022692"/>
    </source>
</evidence>
<dbReference type="InterPro" id="IPR002866">
    <property type="entry name" value="Maturase_MatK"/>
</dbReference>
<dbReference type="InterPro" id="IPR023366">
    <property type="entry name" value="ATP_synth_asu-like_sf"/>
</dbReference>